<reference evidence="13 14" key="1">
    <citation type="submission" date="2024-01" db="EMBL/GenBank/DDBJ databases">
        <title>Hyphobacterium bacterium isolated from marine sediment.</title>
        <authorList>
            <person name="Zhao S."/>
        </authorList>
    </citation>
    <scope>NUCLEOTIDE SEQUENCE [LARGE SCALE GENOMIC DNA]</scope>
    <source>
        <strain evidence="13 14">Y60-23</strain>
    </source>
</reference>
<evidence type="ECO:0000256" key="10">
    <source>
        <dbReference type="SAM" id="SignalP"/>
    </source>
</evidence>
<dbReference type="Pfam" id="PF00593">
    <property type="entry name" value="TonB_dep_Rec_b-barrel"/>
    <property type="match status" value="1"/>
</dbReference>
<dbReference type="Proteomes" id="UP001310692">
    <property type="component" value="Unassembled WGS sequence"/>
</dbReference>
<gene>
    <name evidence="13" type="ORF">V0U35_01145</name>
</gene>
<dbReference type="SUPFAM" id="SSF56935">
    <property type="entry name" value="Porins"/>
    <property type="match status" value="1"/>
</dbReference>
<evidence type="ECO:0000259" key="11">
    <source>
        <dbReference type="Pfam" id="PF00593"/>
    </source>
</evidence>
<proteinExistence type="inferred from homology"/>
<evidence type="ECO:0000256" key="7">
    <source>
        <dbReference type="ARBA" id="ARBA00023237"/>
    </source>
</evidence>
<dbReference type="Gene3D" id="2.40.170.20">
    <property type="entry name" value="TonB-dependent receptor, beta-barrel domain"/>
    <property type="match status" value="1"/>
</dbReference>
<dbReference type="InterPro" id="IPR039426">
    <property type="entry name" value="TonB-dep_rcpt-like"/>
</dbReference>
<dbReference type="InterPro" id="IPR012910">
    <property type="entry name" value="Plug_dom"/>
</dbReference>
<evidence type="ECO:0000256" key="5">
    <source>
        <dbReference type="ARBA" id="ARBA00023077"/>
    </source>
</evidence>
<dbReference type="InterPro" id="IPR000531">
    <property type="entry name" value="Beta-barrel_TonB"/>
</dbReference>
<dbReference type="InterPro" id="IPR036942">
    <property type="entry name" value="Beta-barrel_TonB_sf"/>
</dbReference>
<evidence type="ECO:0000256" key="6">
    <source>
        <dbReference type="ARBA" id="ARBA00023136"/>
    </source>
</evidence>
<accession>A0ABU7LUQ9</accession>
<evidence type="ECO:0000313" key="13">
    <source>
        <dbReference type="EMBL" id="MEE2565269.1"/>
    </source>
</evidence>
<evidence type="ECO:0000256" key="1">
    <source>
        <dbReference type="ARBA" id="ARBA00004571"/>
    </source>
</evidence>
<keyword evidence="3" id="KW-1134">Transmembrane beta strand</keyword>
<feature type="compositionally biased region" description="Acidic residues" evidence="9">
    <location>
        <begin position="235"/>
        <end position="247"/>
    </location>
</feature>
<keyword evidence="2" id="KW-0813">Transport</keyword>
<keyword evidence="5 8" id="KW-0798">TonB box</keyword>
<evidence type="ECO:0000259" key="12">
    <source>
        <dbReference type="Pfam" id="PF07715"/>
    </source>
</evidence>
<keyword evidence="6 8" id="KW-0472">Membrane</keyword>
<comment type="subcellular location">
    <subcellularLocation>
        <location evidence="1">Cell outer membrane</location>
        <topology evidence="1">Multi-pass membrane protein</topology>
    </subcellularLocation>
</comment>
<dbReference type="PANTHER" id="PTHR30069">
    <property type="entry name" value="TONB-DEPENDENT OUTER MEMBRANE RECEPTOR"/>
    <property type="match status" value="1"/>
</dbReference>
<evidence type="ECO:0000256" key="3">
    <source>
        <dbReference type="ARBA" id="ARBA00022452"/>
    </source>
</evidence>
<comment type="caution">
    <text evidence="13">The sequence shown here is derived from an EMBL/GenBank/DDBJ whole genome shotgun (WGS) entry which is preliminary data.</text>
</comment>
<dbReference type="Gene3D" id="2.170.130.10">
    <property type="entry name" value="TonB-dependent receptor, plug domain"/>
    <property type="match status" value="1"/>
</dbReference>
<organism evidence="13 14">
    <name type="scientific">Hyphobacterium marinum</name>
    <dbReference type="NCBI Taxonomy" id="3116574"/>
    <lineage>
        <taxon>Bacteria</taxon>
        <taxon>Pseudomonadati</taxon>
        <taxon>Pseudomonadota</taxon>
        <taxon>Alphaproteobacteria</taxon>
        <taxon>Maricaulales</taxon>
        <taxon>Maricaulaceae</taxon>
        <taxon>Hyphobacterium</taxon>
    </lineage>
</organism>
<evidence type="ECO:0000256" key="2">
    <source>
        <dbReference type="ARBA" id="ARBA00022448"/>
    </source>
</evidence>
<evidence type="ECO:0000313" key="14">
    <source>
        <dbReference type="Proteomes" id="UP001310692"/>
    </source>
</evidence>
<feature type="domain" description="TonB-dependent receptor-like beta-barrel" evidence="11">
    <location>
        <begin position="250"/>
        <end position="677"/>
    </location>
</feature>
<evidence type="ECO:0000256" key="8">
    <source>
        <dbReference type="RuleBase" id="RU003357"/>
    </source>
</evidence>
<dbReference type="PANTHER" id="PTHR30069:SF40">
    <property type="entry name" value="TONB-DEPENDENT RECEPTOR NMB0964-RELATED"/>
    <property type="match status" value="1"/>
</dbReference>
<protein>
    <submittedName>
        <fullName evidence="13">TonB-dependent receptor</fullName>
    </submittedName>
</protein>
<evidence type="ECO:0000256" key="4">
    <source>
        <dbReference type="ARBA" id="ARBA00022692"/>
    </source>
</evidence>
<keyword evidence="13" id="KW-0675">Receptor</keyword>
<feature type="region of interest" description="Disordered" evidence="9">
    <location>
        <begin position="229"/>
        <end position="255"/>
    </location>
</feature>
<feature type="domain" description="TonB-dependent receptor plug" evidence="12">
    <location>
        <begin position="49"/>
        <end position="152"/>
    </location>
</feature>
<evidence type="ECO:0000256" key="9">
    <source>
        <dbReference type="SAM" id="MobiDB-lite"/>
    </source>
</evidence>
<keyword evidence="14" id="KW-1185">Reference proteome</keyword>
<dbReference type="EMBL" id="JAZDRO010000001">
    <property type="protein sequence ID" value="MEE2565269.1"/>
    <property type="molecule type" value="Genomic_DNA"/>
</dbReference>
<keyword evidence="10" id="KW-0732">Signal</keyword>
<feature type="signal peptide" evidence="10">
    <location>
        <begin position="1"/>
        <end position="24"/>
    </location>
</feature>
<keyword evidence="4" id="KW-0812">Transmembrane</keyword>
<name>A0ABU7LUQ9_9PROT</name>
<dbReference type="InterPro" id="IPR037066">
    <property type="entry name" value="Plug_dom_sf"/>
</dbReference>
<dbReference type="RefSeq" id="WP_330194807.1">
    <property type="nucleotide sequence ID" value="NZ_JAZDRO010000001.1"/>
</dbReference>
<keyword evidence="7" id="KW-0998">Cell outer membrane</keyword>
<feature type="chain" id="PRO_5047141878" evidence="10">
    <location>
        <begin position="25"/>
        <end position="708"/>
    </location>
</feature>
<comment type="similarity">
    <text evidence="8">Belongs to the TonB-dependent receptor family.</text>
</comment>
<dbReference type="Pfam" id="PF07715">
    <property type="entry name" value="Plug"/>
    <property type="match status" value="1"/>
</dbReference>
<sequence>MTRVFKTSLLSGAAALAFTAPLDAQTAPQPEERDRIVVTGSAIETASGETLQSVDVLDIDDIADSFDGSLGASLADLPGISTTSFGPAVGRPIIRGLGGDRIRILNNGVGLVDASAISVDHAGTSEVLDAEQIDILRGPAAIAYGGGAIGGVINVIDGRIPSRPIDGPVEGQVYAGYTSVDDGFQFAGRARVGTGPISFQFEASHREADDLSIPGFAESARLRALEDDDHHHEDDNDDHDHDDEEEAYGSVPNSGFTFQTVGGGAALNGPWGYFGISVRSYEADYGLPGHEHHHDDDDHDDSAPLFAFDDDDEDHDEEGDARIDMEQTRWDARGEFNLAVGPFDHLDVSVGVADYSHAELEPDGAIGTLFETEGWEMRAALVNERGEGPWNGSVGVQALRTDFSATGEEAFVPPVESRDFGVFAAQRLDLDTHGFDFGLRFEHREHDALANPDRDFDTVSAAAGVFLRPADNRFVGFSLARTERAPTAAELYSDGPHAATETVEVGDADLGVETGWAFDFTYRATGAAWLVEAGLFYSMFDGFIYLAPTGMEDPVEELPIFQYLQDDATLWGGEIYVERDITEIGPWALVGDLTVEYVRGETDSFGNLPRLPPLSATVGAELQRDIVDLRGEVVWAADQDRTAAFELPTDGYTLVNFSATAHPFGDNTRLMAEVRNVTDEEARLHTSQLKDMIPLAGRSFRLAVLHSF</sequence>